<evidence type="ECO:0000313" key="1">
    <source>
        <dbReference type="EMBL" id="KAK1297371.1"/>
    </source>
</evidence>
<sequence>MWSGCLNLGCTITPRPDTTTRVHPHRDSFTTLNGASRRVNKSRRVFSARLDGTEAEPSKQPQQLNLSVLRFTFGIPGLDESYLPRWIGLGFGSLILLNHFFSPSSPAQLRSESIGIGLAVFSYFLPYLGKFLEGANPVEPASLPEGNRQIFLLPEDISDYQKEDLAWGSYVLLQNTNSMSVLISVENSLCVRGYWNSPENASKDELLNWFNKQTQQIGFSDLNDTLYIPQYTDSQASRMLPKGTCSLLVQLFQRTSDKSADSVEKNRGFILLASSVRYAYSDRDRAWIRAVANKFIGFHSSRSD</sequence>
<reference evidence="1" key="1">
    <citation type="journal article" date="2023" name="Nat. Commun.">
        <title>Diploid and tetraploid genomes of Acorus and the evolution of monocots.</title>
        <authorList>
            <person name="Ma L."/>
            <person name="Liu K.W."/>
            <person name="Li Z."/>
            <person name="Hsiao Y.Y."/>
            <person name="Qi Y."/>
            <person name="Fu T."/>
            <person name="Tang G.D."/>
            <person name="Zhang D."/>
            <person name="Sun W.H."/>
            <person name="Liu D.K."/>
            <person name="Li Y."/>
            <person name="Chen G.Z."/>
            <person name="Liu X.D."/>
            <person name="Liao X.Y."/>
            <person name="Jiang Y.T."/>
            <person name="Yu X."/>
            <person name="Hao Y."/>
            <person name="Huang J."/>
            <person name="Zhao X.W."/>
            <person name="Ke S."/>
            <person name="Chen Y.Y."/>
            <person name="Wu W.L."/>
            <person name="Hsu J.L."/>
            <person name="Lin Y.F."/>
            <person name="Huang M.D."/>
            <person name="Li C.Y."/>
            <person name="Huang L."/>
            <person name="Wang Z.W."/>
            <person name="Zhao X."/>
            <person name="Zhong W.Y."/>
            <person name="Peng D.H."/>
            <person name="Ahmad S."/>
            <person name="Lan S."/>
            <person name="Zhang J.S."/>
            <person name="Tsai W.C."/>
            <person name="Van de Peer Y."/>
            <person name="Liu Z.J."/>
        </authorList>
    </citation>
    <scope>NUCLEOTIDE SEQUENCE</scope>
    <source>
        <strain evidence="1">CP</strain>
    </source>
</reference>
<dbReference type="InterPro" id="IPR021325">
    <property type="entry name" value="CCB2/CCB4"/>
</dbReference>
<proteinExistence type="predicted"/>
<dbReference type="AlphaFoldDB" id="A0AAV9D904"/>
<dbReference type="Proteomes" id="UP001180020">
    <property type="component" value="Unassembled WGS sequence"/>
</dbReference>
<dbReference type="Pfam" id="PF11152">
    <property type="entry name" value="CCB2_CCB4"/>
    <property type="match status" value="1"/>
</dbReference>
<keyword evidence="2" id="KW-1185">Reference proteome</keyword>
<comment type="caution">
    <text evidence="1">The sequence shown here is derived from an EMBL/GenBank/DDBJ whole genome shotgun (WGS) entry which is preliminary data.</text>
</comment>
<dbReference type="PANTHER" id="PTHR36403:SF1">
    <property type="entry name" value="PROTEIN COFACTOR ASSEMBLY OF COMPLEX C SUBUNIT B CCB2, CHLOROPLASTIC"/>
    <property type="match status" value="1"/>
</dbReference>
<organism evidence="1 2">
    <name type="scientific">Acorus calamus</name>
    <name type="common">Sweet flag</name>
    <dbReference type="NCBI Taxonomy" id="4465"/>
    <lineage>
        <taxon>Eukaryota</taxon>
        <taxon>Viridiplantae</taxon>
        <taxon>Streptophyta</taxon>
        <taxon>Embryophyta</taxon>
        <taxon>Tracheophyta</taxon>
        <taxon>Spermatophyta</taxon>
        <taxon>Magnoliopsida</taxon>
        <taxon>Liliopsida</taxon>
        <taxon>Acoraceae</taxon>
        <taxon>Acorus</taxon>
    </lineage>
</organism>
<protein>
    <recommendedName>
        <fullName evidence="3">Protein COFACTOR ASSEMBLY OF COMPLEX C SUBUNIT B CCB2, chloroplastic</fullName>
    </recommendedName>
</protein>
<dbReference type="EMBL" id="JAUJYO010000015">
    <property type="protein sequence ID" value="KAK1297371.1"/>
    <property type="molecule type" value="Genomic_DNA"/>
</dbReference>
<name>A0AAV9D904_ACOCL</name>
<evidence type="ECO:0008006" key="3">
    <source>
        <dbReference type="Google" id="ProtNLM"/>
    </source>
</evidence>
<evidence type="ECO:0000313" key="2">
    <source>
        <dbReference type="Proteomes" id="UP001180020"/>
    </source>
</evidence>
<dbReference type="GO" id="GO:0010190">
    <property type="term" value="P:cytochrome b6f complex assembly"/>
    <property type="evidence" value="ECO:0007669"/>
    <property type="project" value="InterPro"/>
</dbReference>
<dbReference type="InterPro" id="IPR044970">
    <property type="entry name" value="CCB2"/>
</dbReference>
<accession>A0AAV9D904</accession>
<dbReference type="PANTHER" id="PTHR36403">
    <property type="entry name" value="PROTEIN COFACTOR ASSEMBLY OF COMPLEX C SUBUNIT B CCB2, CHLOROPLASTIC"/>
    <property type="match status" value="1"/>
</dbReference>
<gene>
    <name evidence="1" type="ORF">QJS10_CPB15g00677</name>
</gene>
<reference evidence="1" key="2">
    <citation type="submission" date="2023-06" db="EMBL/GenBank/DDBJ databases">
        <authorList>
            <person name="Ma L."/>
            <person name="Liu K.-W."/>
            <person name="Li Z."/>
            <person name="Hsiao Y.-Y."/>
            <person name="Qi Y."/>
            <person name="Fu T."/>
            <person name="Tang G."/>
            <person name="Zhang D."/>
            <person name="Sun W.-H."/>
            <person name="Liu D.-K."/>
            <person name="Li Y."/>
            <person name="Chen G.-Z."/>
            <person name="Liu X.-D."/>
            <person name="Liao X.-Y."/>
            <person name="Jiang Y.-T."/>
            <person name="Yu X."/>
            <person name="Hao Y."/>
            <person name="Huang J."/>
            <person name="Zhao X.-W."/>
            <person name="Ke S."/>
            <person name="Chen Y.-Y."/>
            <person name="Wu W.-L."/>
            <person name="Hsu J.-L."/>
            <person name="Lin Y.-F."/>
            <person name="Huang M.-D."/>
            <person name="Li C.-Y."/>
            <person name="Huang L."/>
            <person name="Wang Z.-W."/>
            <person name="Zhao X."/>
            <person name="Zhong W.-Y."/>
            <person name="Peng D.-H."/>
            <person name="Ahmad S."/>
            <person name="Lan S."/>
            <person name="Zhang J.-S."/>
            <person name="Tsai W.-C."/>
            <person name="Van De Peer Y."/>
            <person name="Liu Z.-J."/>
        </authorList>
    </citation>
    <scope>NUCLEOTIDE SEQUENCE</scope>
    <source>
        <strain evidence="1">CP</strain>
        <tissue evidence="1">Leaves</tissue>
    </source>
</reference>